<name>A0A381LLI9_BLUGR</name>
<accession>A0A381LLI9</accession>
<evidence type="ECO:0000256" key="5">
    <source>
        <dbReference type="SAM" id="MobiDB-lite"/>
    </source>
</evidence>
<keyword evidence="4" id="KW-0539">Nucleus</keyword>
<gene>
    <name evidence="7" type="ORF">BGT96224V2_LOCUS7005</name>
</gene>
<dbReference type="InterPro" id="IPR016024">
    <property type="entry name" value="ARM-type_fold"/>
</dbReference>
<evidence type="ECO:0000256" key="4">
    <source>
        <dbReference type="ARBA" id="ARBA00023242"/>
    </source>
</evidence>
<protein>
    <recommendedName>
        <fullName evidence="3">Pre-rRNA-processing protein RIX1</fullName>
    </recommendedName>
</protein>
<proteinExistence type="inferred from homology"/>
<feature type="domain" description="Pre-rRNA-processing protein RIX1 N-terminal" evidence="6">
    <location>
        <begin position="7"/>
        <end position="209"/>
    </location>
</feature>
<dbReference type="GO" id="GO:0006364">
    <property type="term" value="P:rRNA processing"/>
    <property type="evidence" value="ECO:0007669"/>
    <property type="project" value="TreeGrafter"/>
</dbReference>
<evidence type="ECO:0000256" key="1">
    <source>
        <dbReference type="ARBA" id="ARBA00004123"/>
    </source>
</evidence>
<reference evidence="7" key="1">
    <citation type="submission" date="2018-07" db="EMBL/GenBank/DDBJ databases">
        <authorList>
            <person name="Quirk P.G."/>
            <person name="Krulwich T.A."/>
        </authorList>
    </citation>
    <scope>NUCLEOTIDE SEQUENCE</scope>
    <source>
        <strain evidence="7">96224</strain>
    </source>
</reference>
<feature type="compositionally biased region" description="Basic and acidic residues" evidence="5">
    <location>
        <begin position="679"/>
        <end position="689"/>
    </location>
</feature>
<dbReference type="Pfam" id="PF08167">
    <property type="entry name" value="RIX1"/>
    <property type="match status" value="1"/>
</dbReference>
<dbReference type="GO" id="GO:0005634">
    <property type="term" value="C:nucleus"/>
    <property type="evidence" value="ECO:0007669"/>
    <property type="project" value="UniProtKB-SubCell"/>
</dbReference>
<comment type="subcellular location">
    <subcellularLocation>
        <location evidence="1">Nucleus</location>
    </subcellularLocation>
</comment>
<dbReference type="SUPFAM" id="SSF48371">
    <property type="entry name" value="ARM repeat"/>
    <property type="match status" value="1"/>
</dbReference>
<sequence length="717" mass="80576">MSFPPELRVLCNQLSSTHAANLPSLIPTLSEYIARCQDPLSCFTSKSHTKNTSVLVHKLKTQITALLQGKDPGEKLTAIVLIKAVVEVGGTEVLSSCEPWVKGLLALITKHDCIVLKEMCIATLTKIYILTHQSPSIVRELTTPTLPAYVSSCLEVITSWSIENTQQVPISLQESVIHSFALLVPHHNSLFRPFATQIRTSLNRLLTPSMLDIPPIPSSLKEGAQRLYIRLYQTAPKDNGREEWNNGIRKLIKNIHVTSDQVFRTVIEEWESNSGYIIGNINPNENLKGGDETVDYLNSWTGIEAGSDRLIGMIQLLTQFFLTETSWSVATPIGAIMDLVNRIISIKIPTNTSTSSNTQKNEAIRLNPNFEKEEQEILWTRMPYIYTSTIQLLDAIANRLQEHFTSIAFECFDRVAWIFPYGKDNSEFRLASFKFISRILKIVGKEFTDAQMSKAPIIINSCCQELLKNEVIPTSFDQTGVEPLARDVKYLDCKNSLLRLSNFTAQLDIKEPDVAKAASKLLPLLISNLPQNLLHISQRVSLERTAILAKNKDTLLASILYPFIGKCSKSMASIIPHLSREFPSEYVTEILLRPRMPLLLETERSSGENLEIDSEEEVMEFEREISEIRNTETFNTLSYSPRVSSMAKDEQQDKFDDMKFEAPTPTAPLLNKAMTGTPTDERKNTKTHIDSTMCVDSDSSDNESVHLCMQIDTDSDA</sequence>
<dbReference type="EMBL" id="UIGY01000249">
    <property type="protein sequence ID" value="SUZ13911.1"/>
    <property type="molecule type" value="Genomic_DNA"/>
</dbReference>
<comment type="similarity">
    <text evidence="2">Belongs to the RIX1/PELP1 family.</text>
</comment>
<evidence type="ECO:0000256" key="2">
    <source>
        <dbReference type="ARBA" id="ARBA00010511"/>
    </source>
</evidence>
<feature type="region of interest" description="Disordered" evidence="5">
    <location>
        <begin position="662"/>
        <end position="703"/>
    </location>
</feature>
<dbReference type="AlphaFoldDB" id="A0A381LLI9"/>
<dbReference type="OrthoDB" id="20900at2759"/>
<evidence type="ECO:0000256" key="3">
    <source>
        <dbReference type="ARBA" id="ARBA00021502"/>
    </source>
</evidence>
<dbReference type="PANTHER" id="PTHR34105">
    <property type="entry name" value="PROLINE-, GLUTAMIC ACID- AND LEUCINE-RICH PROTEIN 1"/>
    <property type="match status" value="1"/>
</dbReference>
<evidence type="ECO:0000313" key="7">
    <source>
        <dbReference type="EMBL" id="SUZ13911.1"/>
    </source>
</evidence>
<dbReference type="InterPro" id="IPR012583">
    <property type="entry name" value="RIX1_N"/>
</dbReference>
<dbReference type="PANTHER" id="PTHR34105:SF1">
    <property type="entry name" value="PROLINE-, GLUTAMIC ACID- AND LEUCINE-RICH PROTEIN 1"/>
    <property type="match status" value="1"/>
</dbReference>
<organism evidence="7">
    <name type="scientific">Blumeria graminis f. sp. tritici 96224</name>
    <dbReference type="NCBI Taxonomy" id="1268274"/>
    <lineage>
        <taxon>Eukaryota</taxon>
        <taxon>Fungi</taxon>
        <taxon>Dikarya</taxon>
        <taxon>Ascomycota</taxon>
        <taxon>Pezizomycotina</taxon>
        <taxon>Leotiomycetes</taxon>
        <taxon>Erysiphales</taxon>
        <taxon>Erysiphaceae</taxon>
        <taxon>Blumeria</taxon>
    </lineage>
</organism>
<evidence type="ECO:0000259" key="6">
    <source>
        <dbReference type="Pfam" id="PF08167"/>
    </source>
</evidence>